<organism evidence="1 2">
    <name type="scientific">Candidatus Thermochlorobacter aerophilus</name>
    <dbReference type="NCBI Taxonomy" id="1868324"/>
    <lineage>
        <taxon>Bacteria</taxon>
        <taxon>Pseudomonadati</taxon>
        <taxon>Chlorobiota</taxon>
        <taxon>Chlorobiia</taxon>
        <taxon>Chlorobiales</taxon>
        <taxon>Candidatus Thermochlorobacteriaceae</taxon>
        <taxon>Candidatus Thermochlorobacter</taxon>
    </lineage>
</organism>
<evidence type="ECO:0000313" key="1">
    <source>
        <dbReference type="EMBL" id="RFM24092.1"/>
    </source>
</evidence>
<sequence>MRVVLLSSNRGRWSAKGQNHTTENGVEAWVYAFEGDYIGYDEVTPKDIQQYDLVIANTNHIGINYLPKILSLAEARPKSVKWVSLIEGSATDYLKPMPFIRRVLDASDFVNVINRHTLSFFQALTSTPCEYIGIPYPIDTIIKLRVPIEKRLRRAFICPMLFKRWNDYLVAKNLGVEFYGYERRISRKLSTIKETWLLHRSLNANKYFEFVQSVYADDALTIRREVGIAQYLTDNASALLWINLDDRFTWGRYVLDAAALHVPIITTRCTGHAEDLFPHTTLEHEFQIKEAIELGKRLLSDEAFYKMVAEVPEEKLEQFRSDTLKEKLLSQIC</sequence>
<dbReference type="AlphaFoldDB" id="A0A395M050"/>
<protein>
    <recommendedName>
        <fullName evidence="3">Glycosyltransferase family 1 protein</fullName>
    </recommendedName>
</protein>
<gene>
    <name evidence="1" type="ORF">D0433_07620</name>
</gene>
<dbReference type="EMBL" id="PHFL01000048">
    <property type="protein sequence ID" value="RFM24092.1"/>
    <property type="molecule type" value="Genomic_DNA"/>
</dbReference>
<evidence type="ECO:0000313" key="2">
    <source>
        <dbReference type="Proteomes" id="UP000266389"/>
    </source>
</evidence>
<evidence type="ECO:0008006" key="3">
    <source>
        <dbReference type="Google" id="ProtNLM"/>
    </source>
</evidence>
<accession>A0A395M050</accession>
<dbReference type="Proteomes" id="UP000266389">
    <property type="component" value="Unassembled WGS sequence"/>
</dbReference>
<name>A0A395M050_9BACT</name>
<reference evidence="1 2" key="1">
    <citation type="journal article" date="2011" name="ISME J.">
        <title>Community ecology of hot spring cyanobacterial mats: predominant populations and their functional potential.</title>
        <authorList>
            <person name="Klatt C.G."/>
            <person name="Wood J.M."/>
            <person name="Rusch D.B."/>
            <person name="Bateson M.M."/>
            <person name="Hamamura N."/>
            <person name="Heidelberg J.F."/>
            <person name="Grossman A.R."/>
            <person name="Bhaya D."/>
            <person name="Cohan F.M."/>
            <person name="Kuhl M."/>
            <person name="Bryant D.A."/>
            <person name="Ward D.M."/>
        </authorList>
    </citation>
    <scope>NUCLEOTIDE SEQUENCE [LARGE SCALE GENOMIC DNA]</scope>
    <source>
        <strain evidence="1">OS</strain>
    </source>
</reference>
<proteinExistence type="predicted"/>
<comment type="caution">
    <text evidence="1">The sequence shown here is derived from an EMBL/GenBank/DDBJ whole genome shotgun (WGS) entry which is preliminary data.</text>
</comment>